<feature type="transmembrane region" description="Helical" evidence="11">
    <location>
        <begin position="1183"/>
        <end position="1207"/>
    </location>
</feature>
<evidence type="ECO:0000256" key="3">
    <source>
        <dbReference type="ARBA" id="ARBA00018074"/>
    </source>
</evidence>
<feature type="transmembrane region" description="Helical" evidence="11">
    <location>
        <begin position="1265"/>
        <end position="1291"/>
    </location>
</feature>
<evidence type="ECO:0000256" key="5">
    <source>
        <dbReference type="ARBA" id="ARBA00022692"/>
    </source>
</evidence>
<evidence type="ECO:0000256" key="11">
    <source>
        <dbReference type="SAM" id="Phobius"/>
    </source>
</evidence>
<feature type="compositionally biased region" description="Acidic residues" evidence="10">
    <location>
        <begin position="847"/>
        <end position="858"/>
    </location>
</feature>
<keyword evidence="8" id="KW-0445">Lipid transport</keyword>
<evidence type="ECO:0000256" key="8">
    <source>
        <dbReference type="ARBA" id="ARBA00023055"/>
    </source>
</evidence>
<evidence type="ECO:0000256" key="2">
    <source>
        <dbReference type="ARBA" id="ARBA00006185"/>
    </source>
</evidence>
<evidence type="ECO:0000256" key="6">
    <source>
        <dbReference type="ARBA" id="ARBA00022989"/>
    </source>
</evidence>
<evidence type="ECO:0000313" key="12">
    <source>
        <dbReference type="EMBL" id="CAK9206689.1"/>
    </source>
</evidence>
<sequence>MRGGPGPEQPWLRGLERQRNWIGGGSWLPQFGGGSASWLQQIMHPNTDALRGLHHAAVEVELPDYHRLHGGDDNSSPPDFFRGESSKWGAITDLDRFFERVYQYYCDKGFWCIVTQWLVELLTLGFTISFSGFLLLFVNWPGLLNAKCGIDAFDEGNKHNCDLAKEALHKHPLTPFTFLKGIICIYLILFSMYWVFCFVRFFTQLRDTLEVRDFCHNSLKVTEHELQTMTWPMLVDKIVQLQHHQRLCIVRQLSAHDIVSRIMRKENYMIGLLNKGVLALTLPQWVPGMGPVLGQDEHGAKKRVILTKTLEWSLNWCILQSMFDRNFLIRRDFTSNGARLRKRFMGLGIFMLVLSPFLLIFMLCYFFLRNAEQFYHEPSTAGSRRWSNLAKWTFREFNELEHMFRHRMNASYKHAVEYLKQFPSPIISMIAKFVSFVAGAFAAVLILIALIDESLVEGHIGNRNLIWYTAISATILSLSRSLVMEEYQIFDPEGVMRHISRHTHYMPKHWRGAENTETVRSEFEALFQYKGLLFFEEMASIFFTPFILFFCLPKCVDDVLQFVQDFTVHIEGVGHVCSLSVFDFEHHGNSKYGSPYHTSKDRRSSQGKMEKSFLSFKSNYPNWEPDGKGKQFMSVLDDFRVRNEGSEGPMAPLFSSVPLPQSGNQLRPQAAVRSSNSPYTRSMNSSVRDRFGHHIPFTHPHSTNDSYLDSLVGPSQQYGVPLTENNDQLYWLDKFYTASQSPQSAESGLLIDERQRDQRGLLLDRCSREGCDNGENEGALNRDSNAERLSSQLAVNASSRGIIGNQGFAQAAGESRWWARQGPGSTGMPESSFEPPMFGRGHMAESQDEFYESEEDNGDWLTQQNSRGAFSSSHISEDENPRLELPFGDVYEKAQDVEVELPDYHRLHGGDDNSSPPDFFRGESSKWGAITDLDRFFERVYQYYCDKGFWCIVTQWLVELLTLGFTISFSGFLLLFVNWPGLLNAKCGIDAIDEGNTHNCDLAKEALHKHPLTPFTFLKGIICIYLILFSMYWIFCFVRFFTQLQETLEVGGFCHNCLKVTEHELQTMTWPMLVDKIVQLQRHQRLSIVRQLSAHDIVSRIMRKENYMIGLLNKGVLALTLPQWVPGVGPVVGHDEHGAKKRVTLTKTLEWSLNWCILQNMFDRNFLIRRDFTSNGARLRKRFMGLGIFMLVLSPFLLIFMLCYFFLRNAEQFYHEPSTAGSRRWSNLAKWTFREFNELEHMFRHRLNASYKHAVEYLKQFPSPIISMIAKFVSFVAGAFAAVLILIALIDESLVEGHIGNRNLIWYTAISATILSLSRSLVMEEYQIFDPEGVMRHISRHTHYMPKHWRGAENTETVRSEFEALFQYKGLLFFEEMASIFFTPFILFFCLPKCVDDVLQFVQDFTVHIEGVGHVCSLSVFDFEHHGNSKYGSPYQTSKDRRSSQGKMEKSFLSFKGNYPNWEPDGKGKQFMSVLADFREQNEGSEGPMAPLFSSLCLSQSGNQLRPQAAARSSNSPYIRSMNTSVRARSGHHIPFTHPHSTNDSCLDSLVGSSQQYRIPFTENNDQLYWLDKFYTASQSPQSPESGLFIDERQRDQRGLLLHGISRGGGDNGKNLGALNRDGNTELLSSQLSVNASSRGIIGNRGFAQAAGESRWRAHRGPGSTGMPESSFEPLMFGRGHMAESQDEFYESEEDNGGWLTQRNSRGAFCSNPISEDGNPRLELPFGDVYEKPRDVSGMVLEIGGPVGSDNGAE</sequence>
<dbReference type="EMBL" id="OZ019907">
    <property type="protein sequence ID" value="CAK9206689.1"/>
    <property type="molecule type" value="Genomic_DNA"/>
</dbReference>
<comment type="similarity">
    <text evidence="2">Belongs to the ATG9 family.</text>
</comment>
<feature type="transmembrane region" description="Helical" evidence="11">
    <location>
        <begin position="464"/>
        <end position="483"/>
    </location>
</feature>
<evidence type="ECO:0000313" key="13">
    <source>
        <dbReference type="Proteomes" id="UP001497512"/>
    </source>
</evidence>
<keyword evidence="5 11" id="KW-0812">Transmembrane</keyword>
<keyword evidence="6 11" id="KW-1133">Transmembrane helix</keyword>
<evidence type="ECO:0000256" key="10">
    <source>
        <dbReference type="SAM" id="MobiDB-lite"/>
    </source>
</evidence>
<feature type="transmembrane region" description="Helical" evidence="11">
    <location>
        <begin position="956"/>
        <end position="976"/>
    </location>
</feature>
<evidence type="ECO:0000256" key="9">
    <source>
        <dbReference type="ARBA" id="ARBA00023136"/>
    </source>
</evidence>
<gene>
    <name evidence="12" type="ORF">CSSPTR1EN2_LOCUS8474</name>
</gene>
<feature type="transmembrane region" description="Helical" evidence="11">
    <location>
        <begin position="117"/>
        <end position="137"/>
    </location>
</feature>
<feature type="transmembrane region" description="Helical" evidence="11">
    <location>
        <begin position="1017"/>
        <end position="1038"/>
    </location>
</feature>
<organism evidence="12 13">
    <name type="scientific">Sphagnum troendelagicum</name>
    <dbReference type="NCBI Taxonomy" id="128251"/>
    <lineage>
        <taxon>Eukaryota</taxon>
        <taxon>Viridiplantae</taxon>
        <taxon>Streptophyta</taxon>
        <taxon>Embryophyta</taxon>
        <taxon>Bryophyta</taxon>
        <taxon>Sphagnophytina</taxon>
        <taxon>Sphagnopsida</taxon>
        <taxon>Sphagnales</taxon>
        <taxon>Sphagnaceae</taxon>
        <taxon>Sphagnum</taxon>
    </lineage>
</organism>
<keyword evidence="4" id="KW-0813">Transport</keyword>
<evidence type="ECO:0000256" key="4">
    <source>
        <dbReference type="ARBA" id="ARBA00022448"/>
    </source>
</evidence>
<feature type="region of interest" description="Disordered" evidence="10">
    <location>
        <begin position="847"/>
        <end position="881"/>
    </location>
</feature>
<feature type="transmembrane region" description="Helical" evidence="11">
    <location>
        <begin position="532"/>
        <end position="552"/>
    </location>
</feature>
<evidence type="ECO:0000256" key="1">
    <source>
        <dbReference type="ARBA" id="ARBA00004511"/>
    </source>
</evidence>
<dbReference type="Proteomes" id="UP001497512">
    <property type="component" value="Chromosome 15"/>
</dbReference>
<keyword evidence="9 11" id="KW-0472">Membrane</keyword>
<accession>A0ABP0TX08</accession>
<feature type="transmembrane region" description="Helical" evidence="11">
    <location>
        <begin position="344"/>
        <end position="368"/>
    </location>
</feature>
<name>A0ABP0TX08_9BRYO</name>
<dbReference type="PANTHER" id="PTHR13038">
    <property type="entry name" value="APG9 AUTOPHAGY 9"/>
    <property type="match status" value="1"/>
</dbReference>
<feature type="transmembrane region" description="Helical" evidence="11">
    <location>
        <begin position="426"/>
        <end position="452"/>
    </location>
</feature>
<feature type="compositionally biased region" description="Polar residues" evidence="10">
    <location>
        <begin position="860"/>
        <end position="874"/>
    </location>
</feature>
<feature type="transmembrane region" description="Helical" evidence="11">
    <location>
        <begin position="1303"/>
        <end position="1322"/>
    </location>
</feature>
<feature type="transmembrane region" description="Helical" evidence="11">
    <location>
        <begin position="178"/>
        <end position="202"/>
    </location>
</feature>
<protein>
    <recommendedName>
        <fullName evidence="3">Autophagy-related protein 9</fullName>
    </recommendedName>
</protein>
<comment type="subcellular location">
    <subcellularLocation>
        <location evidence="1">Preautophagosomal structure membrane</location>
        <topology evidence="1">Multi-pass membrane protein</topology>
    </subcellularLocation>
</comment>
<proteinExistence type="inferred from homology"/>
<evidence type="ECO:0000256" key="7">
    <source>
        <dbReference type="ARBA" id="ARBA00023006"/>
    </source>
</evidence>
<dbReference type="PANTHER" id="PTHR13038:SF10">
    <property type="entry name" value="AUTOPHAGY-RELATED PROTEIN 9"/>
    <property type="match status" value="1"/>
</dbReference>
<keyword evidence="13" id="KW-1185">Reference proteome</keyword>
<dbReference type="InterPro" id="IPR007241">
    <property type="entry name" value="Autophagy-rel_prot_9"/>
</dbReference>
<keyword evidence="7" id="KW-0072">Autophagy</keyword>
<reference evidence="12" key="1">
    <citation type="submission" date="2024-02" db="EMBL/GenBank/DDBJ databases">
        <authorList>
            <consortium name="ELIXIR-Norway"/>
            <consortium name="Elixir Norway"/>
        </authorList>
    </citation>
    <scope>NUCLEOTIDE SEQUENCE</scope>
</reference>
<dbReference type="Pfam" id="PF04109">
    <property type="entry name" value="ATG9"/>
    <property type="match status" value="2"/>
</dbReference>